<proteinExistence type="predicted"/>
<dbReference type="AlphaFoldDB" id="A0A381WS28"/>
<evidence type="ECO:0008006" key="2">
    <source>
        <dbReference type="Google" id="ProtNLM"/>
    </source>
</evidence>
<dbReference type="EMBL" id="UINC01012696">
    <property type="protein sequence ID" value="SVA55295.1"/>
    <property type="molecule type" value="Genomic_DNA"/>
</dbReference>
<feature type="non-terminal residue" evidence="1">
    <location>
        <position position="228"/>
    </location>
</feature>
<gene>
    <name evidence="1" type="ORF">METZ01_LOCUS108149</name>
</gene>
<protein>
    <recommendedName>
        <fullName evidence="2">DUF4249 family protein</fullName>
    </recommendedName>
</protein>
<name>A0A381WS28_9ZZZZ</name>
<dbReference type="Pfam" id="PF14054">
    <property type="entry name" value="DUF4249"/>
    <property type="match status" value="1"/>
</dbReference>
<sequence>MILPACLSISPELEWEDVISDHEPVLNVLGLISADSVVTSFVRVHRSLNMSESEDTLVRDTIGGNIFIYYAPRYVVRDANVIVSNGNNDYVFDIPQFIVEDDDTIFTDTYFYAGDDLDPQPGETWSLSVTTPGGLSLTGETTVPPLPQLNKEQLPDTFYIHQEIDISWLPLSDNYQIINARNLLSYFYDEYEYYYYYYDEGQRPDYKCGIIQSAIIAPEEDSITYRRE</sequence>
<evidence type="ECO:0000313" key="1">
    <source>
        <dbReference type="EMBL" id="SVA55295.1"/>
    </source>
</evidence>
<dbReference type="InterPro" id="IPR025345">
    <property type="entry name" value="DUF4249"/>
</dbReference>
<reference evidence="1" key="1">
    <citation type="submission" date="2018-05" db="EMBL/GenBank/DDBJ databases">
        <authorList>
            <person name="Lanie J.A."/>
            <person name="Ng W.-L."/>
            <person name="Kazmierczak K.M."/>
            <person name="Andrzejewski T.M."/>
            <person name="Davidsen T.M."/>
            <person name="Wayne K.J."/>
            <person name="Tettelin H."/>
            <person name="Glass J.I."/>
            <person name="Rusch D."/>
            <person name="Podicherti R."/>
            <person name="Tsui H.-C.T."/>
            <person name="Winkler M.E."/>
        </authorList>
    </citation>
    <scope>NUCLEOTIDE SEQUENCE</scope>
</reference>
<accession>A0A381WS28</accession>
<organism evidence="1">
    <name type="scientific">marine metagenome</name>
    <dbReference type="NCBI Taxonomy" id="408172"/>
    <lineage>
        <taxon>unclassified sequences</taxon>
        <taxon>metagenomes</taxon>
        <taxon>ecological metagenomes</taxon>
    </lineage>
</organism>